<evidence type="ECO:0000313" key="5">
    <source>
        <dbReference type="EMBL" id="BBO74966.1"/>
    </source>
</evidence>
<gene>
    <name evidence="5" type="ORF">DSCW_23830</name>
</gene>
<dbReference type="GO" id="GO:0016646">
    <property type="term" value="F:oxidoreductase activity, acting on the CH-NH group of donors, NAD or NADP as acceptor"/>
    <property type="evidence" value="ECO:0007669"/>
    <property type="project" value="UniProtKB-ARBA"/>
</dbReference>
<comment type="similarity">
    <text evidence="3">Belongs to the flavoredoxin family.</text>
</comment>
<dbReference type="SUPFAM" id="SSF50475">
    <property type="entry name" value="FMN-binding split barrel"/>
    <property type="match status" value="1"/>
</dbReference>
<sequence length="209" mass="23183">MAELYAIAILVKPKKAYTEEHTMEKIKIDAGAAFLYPMPMVLAGSVVDGKANFMAVGWVSRVNFKPPLVAIALGPHHTNKGIDENREFSINIPDVSLIEETDYCGLVSGKKTDKSGLFNVFFGELDKAPLIQECPVSISLSLFDAVKLPFNTLYIGEPKEVFTEEKYMTGNMLDIKKVNPFTLTMPDNQYWSIGENLGKAWSIGKSLKK</sequence>
<name>A0A5K7YZY3_9BACT</name>
<accession>A0A5K7YZY3</accession>
<dbReference type="GO" id="GO:0010181">
    <property type="term" value="F:FMN binding"/>
    <property type="evidence" value="ECO:0007669"/>
    <property type="project" value="InterPro"/>
</dbReference>
<dbReference type="SMART" id="SM00903">
    <property type="entry name" value="Flavin_Reduct"/>
    <property type="match status" value="1"/>
</dbReference>
<feature type="domain" description="Flavin reductase like" evidence="4">
    <location>
        <begin position="33"/>
        <end position="169"/>
    </location>
</feature>
<dbReference type="Proteomes" id="UP000427769">
    <property type="component" value="Chromosome"/>
</dbReference>
<evidence type="ECO:0000256" key="3">
    <source>
        <dbReference type="ARBA" id="ARBA00038054"/>
    </source>
</evidence>
<keyword evidence="2" id="KW-0285">Flavoprotein</keyword>
<organism evidence="5 6">
    <name type="scientific">Desulfosarcina widdelii</name>
    <dbReference type="NCBI Taxonomy" id="947919"/>
    <lineage>
        <taxon>Bacteria</taxon>
        <taxon>Pseudomonadati</taxon>
        <taxon>Thermodesulfobacteriota</taxon>
        <taxon>Desulfobacteria</taxon>
        <taxon>Desulfobacterales</taxon>
        <taxon>Desulfosarcinaceae</taxon>
        <taxon>Desulfosarcina</taxon>
    </lineage>
</organism>
<evidence type="ECO:0000256" key="1">
    <source>
        <dbReference type="ARBA" id="ARBA00001917"/>
    </source>
</evidence>
<evidence type="ECO:0000313" key="6">
    <source>
        <dbReference type="Proteomes" id="UP000427769"/>
    </source>
</evidence>
<reference evidence="5 6" key="1">
    <citation type="submission" date="2019-11" db="EMBL/GenBank/DDBJ databases">
        <title>Comparative genomics of hydrocarbon-degrading Desulfosarcina strains.</title>
        <authorList>
            <person name="Watanabe M."/>
            <person name="Kojima H."/>
            <person name="Fukui M."/>
        </authorList>
    </citation>
    <scope>NUCLEOTIDE SEQUENCE [LARGE SCALE GENOMIC DNA]</scope>
    <source>
        <strain evidence="5 6">PP31</strain>
    </source>
</reference>
<dbReference type="InterPro" id="IPR002563">
    <property type="entry name" value="Flavin_Rdtase-like_dom"/>
</dbReference>
<evidence type="ECO:0000259" key="4">
    <source>
        <dbReference type="SMART" id="SM00903"/>
    </source>
</evidence>
<protein>
    <submittedName>
        <fullName evidence="5">Flavodoxin</fullName>
    </submittedName>
</protein>
<proteinExistence type="inferred from homology"/>
<dbReference type="PANTHER" id="PTHR43567:SF1">
    <property type="entry name" value="FLAVOREDOXIN"/>
    <property type="match status" value="1"/>
</dbReference>
<dbReference type="InterPro" id="IPR052174">
    <property type="entry name" value="Flavoredoxin"/>
</dbReference>
<evidence type="ECO:0000256" key="2">
    <source>
        <dbReference type="ARBA" id="ARBA00022630"/>
    </source>
</evidence>
<dbReference type="PANTHER" id="PTHR43567">
    <property type="entry name" value="FLAVOREDOXIN-RELATED-RELATED"/>
    <property type="match status" value="1"/>
</dbReference>
<dbReference type="KEGG" id="dwd:DSCW_23830"/>
<dbReference type="RefSeq" id="WP_197740536.1">
    <property type="nucleotide sequence ID" value="NZ_AP021875.1"/>
</dbReference>
<dbReference type="EMBL" id="AP021875">
    <property type="protein sequence ID" value="BBO74966.1"/>
    <property type="molecule type" value="Genomic_DNA"/>
</dbReference>
<dbReference type="Gene3D" id="2.30.110.10">
    <property type="entry name" value="Electron Transport, Fmn-binding Protein, Chain A"/>
    <property type="match status" value="1"/>
</dbReference>
<dbReference type="AlphaFoldDB" id="A0A5K7YZY3"/>
<keyword evidence="6" id="KW-1185">Reference proteome</keyword>
<dbReference type="Pfam" id="PF01613">
    <property type="entry name" value="Flavin_Reduct"/>
    <property type="match status" value="1"/>
</dbReference>
<comment type="cofactor">
    <cofactor evidence="1">
        <name>FMN</name>
        <dbReference type="ChEBI" id="CHEBI:58210"/>
    </cofactor>
</comment>
<dbReference type="InterPro" id="IPR012349">
    <property type="entry name" value="Split_barrel_FMN-bd"/>
</dbReference>